<dbReference type="GO" id="GO:0006357">
    <property type="term" value="P:regulation of transcription by RNA polymerase II"/>
    <property type="evidence" value="ECO:0007669"/>
    <property type="project" value="InterPro"/>
</dbReference>
<sequence>MVPVVLDEVDDSLRATIQNLYELIIQSNDHHGPPTQNAQANSIRSLARNLAHLSNLAAQHSNAANPSSKSSIPAIPPEIIQYVEEGRNPDIYTREFVEIVQKHNQLLKGRADSMARFQHVLAREMKGAMPELEGSVRQIVEATGGKLD</sequence>
<keyword evidence="4 6" id="KW-0804">Transcription</keyword>
<protein>
    <recommendedName>
        <fullName evidence="6">Mediator of RNA polymerase II transcription subunit 10</fullName>
    </recommendedName>
    <alternativeName>
        <fullName evidence="6">Mediator complex subunit 10</fullName>
    </alternativeName>
</protein>
<comment type="subunit">
    <text evidence="6">Component of the Mediator complex.</text>
</comment>
<evidence type="ECO:0000256" key="3">
    <source>
        <dbReference type="ARBA" id="ARBA00023015"/>
    </source>
</evidence>
<dbReference type="Pfam" id="PF09748">
    <property type="entry name" value="Med10"/>
    <property type="match status" value="1"/>
</dbReference>
<keyword evidence="6" id="KW-0010">Activator</keyword>
<dbReference type="Proteomes" id="UP000800092">
    <property type="component" value="Unassembled WGS sequence"/>
</dbReference>
<comment type="similarity">
    <text evidence="2 6">Belongs to the Mediator complex subunit 10 family.</text>
</comment>
<dbReference type="GO" id="GO:0016592">
    <property type="term" value="C:mediator complex"/>
    <property type="evidence" value="ECO:0007669"/>
    <property type="project" value="InterPro"/>
</dbReference>
<evidence type="ECO:0000313" key="8">
    <source>
        <dbReference type="Proteomes" id="UP000800092"/>
    </source>
</evidence>
<comment type="subcellular location">
    <subcellularLocation>
        <location evidence="1 6">Nucleus</location>
    </subcellularLocation>
</comment>
<comment type="function">
    <text evidence="6">Component of the Mediator complex, a coactivator involved in the regulated transcription of nearly all RNA polymerase II-dependent genes. Mediator functions as a bridge to convey information from gene-specific regulatory proteins to the basal RNA polymerase II transcription machinery. Mediator is recruited to promoters by direct interactions with regulatory proteins and serves as a scaffold for the assembly of a functional preinitiation complex with RNA polymerase II and the general transcription factors.</text>
</comment>
<dbReference type="EMBL" id="ML991799">
    <property type="protein sequence ID" value="KAF2234407.1"/>
    <property type="molecule type" value="Genomic_DNA"/>
</dbReference>
<dbReference type="OrthoDB" id="337270at2759"/>
<name>A0A6A6H8X1_VIRVR</name>
<evidence type="ECO:0000256" key="1">
    <source>
        <dbReference type="ARBA" id="ARBA00004123"/>
    </source>
</evidence>
<evidence type="ECO:0000313" key="7">
    <source>
        <dbReference type="EMBL" id="KAF2234407.1"/>
    </source>
</evidence>
<keyword evidence="8" id="KW-1185">Reference proteome</keyword>
<organism evidence="7 8">
    <name type="scientific">Viridothelium virens</name>
    <name type="common">Speckled blister lichen</name>
    <name type="synonym">Trypethelium virens</name>
    <dbReference type="NCBI Taxonomy" id="1048519"/>
    <lineage>
        <taxon>Eukaryota</taxon>
        <taxon>Fungi</taxon>
        <taxon>Dikarya</taxon>
        <taxon>Ascomycota</taxon>
        <taxon>Pezizomycotina</taxon>
        <taxon>Dothideomycetes</taxon>
        <taxon>Dothideomycetes incertae sedis</taxon>
        <taxon>Trypetheliales</taxon>
        <taxon>Trypetheliaceae</taxon>
        <taxon>Viridothelium</taxon>
    </lineage>
</organism>
<proteinExistence type="inferred from homology"/>
<evidence type="ECO:0000256" key="5">
    <source>
        <dbReference type="ARBA" id="ARBA00023242"/>
    </source>
</evidence>
<reference evidence="7" key="1">
    <citation type="journal article" date="2020" name="Stud. Mycol.">
        <title>101 Dothideomycetes genomes: a test case for predicting lifestyles and emergence of pathogens.</title>
        <authorList>
            <person name="Haridas S."/>
            <person name="Albert R."/>
            <person name="Binder M."/>
            <person name="Bloem J."/>
            <person name="Labutti K."/>
            <person name="Salamov A."/>
            <person name="Andreopoulos B."/>
            <person name="Baker S."/>
            <person name="Barry K."/>
            <person name="Bills G."/>
            <person name="Bluhm B."/>
            <person name="Cannon C."/>
            <person name="Castanera R."/>
            <person name="Culley D."/>
            <person name="Daum C."/>
            <person name="Ezra D."/>
            <person name="Gonzalez J."/>
            <person name="Henrissat B."/>
            <person name="Kuo A."/>
            <person name="Liang C."/>
            <person name="Lipzen A."/>
            <person name="Lutzoni F."/>
            <person name="Magnuson J."/>
            <person name="Mondo S."/>
            <person name="Nolan M."/>
            <person name="Ohm R."/>
            <person name="Pangilinan J."/>
            <person name="Park H.-J."/>
            <person name="Ramirez L."/>
            <person name="Alfaro M."/>
            <person name="Sun H."/>
            <person name="Tritt A."/>
            <person name="Yoshinaga Y."/>
            <person name="Zwiers L.-H."/>
            <person name="Turgeon B."/>
            <person name="Goodwin S."/>
            <person name="Spatafora J."/>
            <person name="Crous P."/>
            <person name="Grigoriev I."/>
        </authorList>
    </citation>
    <scope>NUCLEOTIDE SEQUENCE</scope>
    <source>
        <strain evidence="7">Tuck. ex Michener</strain>
    </source>
</reference>
<keyword evidence="3 6" id="KW-0805">Transcription regulation</keyword>
<dbReference type="InterPro" id="IPR019145">
    <property type="entry name" value="Mediator_Med10"/>
</dbReference>
<dbReference type="GO" id="GO:0003712">
    <property type="term" value="F:transcription coregulator activity"/>
    <property type="evidence" value="ECO:0007669"/>
    <property type="project" value="InterPro"/>
</dbReference>
<dbReference type="AlphaFoldDB" id="A0A6A6H8X1"/>
<evidence type="ECO:0000256" key="6">
    <source>
        <dbReference type="RuleBase" id="RU364146"/>
    </source>
</evidence>
<evidence type="ECO:0000256" key="2">
    <source>
        <dbReference type="ARBA" id="ARBA00005389"/>
    </source>
</evidence>
<accession>A0A6A6H8X1</accession>
<keyword evidence="5 6" id="KW-0539">Nucleus</keyword>
<gene>
    <name evidence="6" type="primary">MED10</name>
    <name evidence="7" type="ORF">EV356DRAFT_501979</name>
</gene>
<evidence type="ECO:0000256" key="4">
    <source>
        <dbReference type="ARBA" id="ARBA00023163"/>
    </source>
</evidence>